<dbReference type="AlphaFoldDB" id="A0AAP2G5M7"/>
<dbReference type="Proteomes" id="UP001319104">
    <property type="component" value="Unassembled WGS sequence"/>
</dbReference>
<comment type="caution">
    <text evidence="2">The sequence shown here is derived from an EMBL/GenBank/DDBJ whole genome shotgun (WGS) entry which is preliminary data.</text>
</comment>
<feature type="compositionally biased region" description="Basic and acidic residues" evidence="1">
    <location>
        <begin position="69"/>
        <end position="78"/>
    </location>
</feature>
<dbReference type="EMBL" id="JAHCMY010000009">
    <property type="protein sequence ID" value="MBS9525246.1"/>
    <property type="molecule type" value="Genomic_DNA"/>
</dbReference>
<feature type="region of interest" description="Disordered" evidence="1">
    <location>
        <begin position="69"/>
        <end position="98"/>
    </location>
</feature>
<gene>
    <name evidence="2" type="ORF">KI659_14605</name>
</gene>
<evidence type="ECO:0000313" key="2">
    <source>
        <dbReference type="EMBL" id="MBS9525246.1"/>
    </source>
</evidence>
<reference evidence="2 3" key="1">
    <citation type="submission" date="2021-05" db="EMBL/GenBank/DDBJ databases">
        <authorList>
            <person name="Zhang Z.D."/>
            <person name="Osman G."/>
        </authorList>
    </citation>
    <scope>NUCLEOTIDE SEQUENCE [LARGE SCALE GENOMIC DNA]</scope>
    <source>
        <strain evidence="2 3">KCTC 32217</strain>
    </source>
</reference>
<sequence>MKYLLLFLLLAGCSTKPHITYKSFDLRDSTEVQIQIPSRTIEKLIQAENRSIRTETRQENRTIRTSIKQSERTVRDTTRQANRTARSTHRKEETKAVSSAKKVTAIPNTLKWASLLLALTLLFKFRTNFFKLLSK</sequence>
<keyword evidence="3" id="KW-1185">Reference proteome</keyword>
<evidence type="ECO:0000256" key="1">
    <source>
        <dbReference type="SAM" id="MobiDB-lite"/>
    </source>
</evidence>
<organism evidence="2 3">
    <name type="scientific">Litoribacter ruber</name>
    <dbReference type="NCBI Taxonomy" id="702568"/>
    <lineage>
        <taxon>Bacteria</taxon>
        <taxon>Pseudomonadati</taxon>
        <taxon>Bacteroidota</taxon>
        <taxon>Cytophagia</taxon>
        <taxon>Cytophagales</taxon>
        <taxon>Cyclobacteriaceae</taxon>
        <taxon>Litoribacter</taxon>
    </lineage>
</organism>
<name>A0AAP2G5M7_9BACT</name>
<proteinExistence type="predicted"/>
<dbReference type="RefSeq" id="WP_213946097.1">
    <property type="nucleotide sequence ID" value="NZ_JAHCMY010000009.1"/>
</dbReference>
<accession>A0AAP2G5M7</accession>
<protein>
    <submittedName>
        <fullName evidence="2">Uncharacterized protein</fullName>
    </submittedName>
</protein>
<evidence type="ECO:0000313" key="3">
    <source>
        <dbReference type="Proteomes" id="UP001319104"/>
    </source>
</evidence>